<accession>A0A0C1ERB3</accession>
<name>A0A0C1ERB3_9BACT</name>
<evidence type="ECO:0000313" key="2">
    <source>
        <dbReference type="Proteomes" id="UP000031307"/>
    </source>
</evidence>
<dbReference type="PATRIC" id="fig|83552.4.peg.149"/>
<gene>
    <name evidence="1" type="ORF">DB43_DQ00060</name>
</gene>
<dbReference type="Proteomes" id="UP000031307">
    <property type="component" value="Unassembled WGS sequence"/>
</dbReference>
<reference evidence="1 2" key="1">
    <citation type="journal article" date="2014" name="Mol. Biol. Evol.">
        <title>Massive expansion of Ubiquitination-related gene families within the Chlamydiae.</title>
        <authorList>
            <person name="Domman D."/>
            <person name="Collingro A."/>
            <person name="Lagkouvardos I."/>
            <person name="Gehre L."/>
            <person name="Weinmaier T."/>
            <person name="Rattei T."/>
            <person name="Subtil A."/>
            <person name="Horn M."/>
        </authorList>
    </citation>
    <scope>NUCLEOTIDE SEQUENCE [LARGE SCALE GENOMIC DNA]</scope>
    <source>
        <strain evidence="1 2">OEW1</strain>
    </source>
</reference>
<organism evidence="1 2">
    <name type="scientific">Parachlamydia acanthamoebae</name>
    <dbReference type="NCBI Taxonomy" id="83552"/>
    <lineage>
        <taxon>Bacteria</taxon>
        <taxon>Pseudomonadati</taxon>
        <taxon>Chlamydiota</taxon>
        <taxon>Chlamydiia</taxon>
        <taxon>Parachlamydiales</taxon>
        <taxon>Parachlamydiaceae</taxon>
        <taxon>Parachlamydia</taxon>
    </lineage>
</organism>
<dbReference type="EMBL" id="JSAM01000011">
    <property type="protein sequence ID" value="KIA78624.1"/>
    <property type="molecule type" value="Genomic_DNA"/>
</dbReference>
<dbReference type="RefSeq" id="WP_013924512.1">
    <property type="nucleotide sequence ID" value="NZ_BAWW01000057.1"/>
</dbReference>
<evidence type="ECO:0000313" key="1">
    <source>
        <dbReference type="EMBL" id="KIA78624.1"/>
    </source>
</evidence>
<sequence>MKHEVEFVPPDRFSYLLWKDWLDRCQTSRMFRAIPKLTPATQAVIIYALNYEGKKRLTPLELAKALLQ</sequence>
<protein>
    <submittedName>
        <fullName evidence="1">Uncharacterized protein</fullName>
    </submittedName>
</protein>
<dbReference type="AlphaFoldDB" id="A0A0C1ERB3"/>
<comment type="caution">
    <text evidence="1">The sequence shown here is derived from an EMBL/GenBank/DDBJ whole genome shotgun (WGS) entry which is preliminary data.</text>
</comment>
<proteinExistence type="predicted"/>